<feature type="binding site" evidence="10">
    <location>
        <position position="129"/>
    </location>
    <ligand>
        <name>L-histidine</name>
        <dbReference type="ChEBI" id="CHEBI:57595"/>
    </ligand>
</feature>
<feature type="binding site" evidence="10">
    <location>
        <begin position="81"/>
        <end position="83"/>
    </location>
    <ligand>
        <name>L-histidine</name>
        <dbReference type="ChEBI" id="CHEBI:57595"/>
    </ligand>
</feature>
<evidence type="ECO:0000256" key="6">
    <source>
        <dbReference type="ARBA" id="ARBA00022605"/>
    </source>
</evidence>
<evidence type="ECO:0000256" key="2">
    <source>
        <dbReference type="ARBA" id="ARBA00004667"/>
    </source>
</evidence>
<evidence type="ECO:0000256" key="4">
    <source>
        <dbReference type="ARBA" id="ARBA00020397"/>
    </source>
</evidence>
<organism evidence="12 13">
    <name type="scientific">Candidatus Limivivens merdigallinarum</name>
    <dbReference type="NCBI Taxonomy" id="2840859"/>
    <lineage>
        <taxon>Bacteria</taxon>
        <taxon>Bacillati</taxon>
        <taxon>Bacillota</taxon>
        <taxon>Clostridia</taxon>
        <taxon>Lachnospirales</taxon>
        <taxon>Lachnospiraceae</taxon>
        <taxon>Lachnospiraceae incertae sedis</taxon>
        <taxon>Candidatus Limivivens</taxon>
    </lineage>
</organism>
<dbReference type="InterPro" id="IPR006195">
    <property type="entry name" value="aa-tRNA-synth_II"/>
</dbReference>
<name>A0A9D0ZU99_9FIRM</name>
<dbReference type="PANTHER" id="PTHR43707:SF6">
    <property type="entry name" value="ATP PHOSPHORIBOSYLTRANSFERASE REGULATORY SUBUNIT"/>
    <property type="match status" value="1"/>
</dbReference>
<proteinExistence type="inferred from homology"/>
<dbReference type="SUPFAM" id="SSF55681">
    <property type="entry name" value="Class II aaRS and biotin synthetases"/>
    <property type="match status" value="1"/>
</dbReference>
<evidence type="ECO:0000256" key="1">
    <source>
        <dbReference type="ARBA" id="ARBA00004496"/>
    </source>
</evidence>
<dbReference type="PROSITE" id="PS50862">
    <property type="entry name" value="AA_TRNA_LIGASE_II"/>
    <property type="match status" value="1"/>
</dbReference>
<comment type="caution">
    <text evidence="12">The sequence shown here is derived from an EMBL/GenBank/DDBJ whole genome shotgun (WGS) entry which is preliminary data.</text>
</comment>
<comment type="similarity">
    <text evidence="3 9">Belongs to the class-II aminoacyl-tRNA synthetase family. HisZ subfamily.</text>
</comment>
<dbReference type="NCBIfam" id="TIGR00443">
    <property type="entry name" value="hisZ_biosyn_reg"/>
    <property type="match status" value="1"/>
</dbReference>
<dbReference type="InterPro" id="IPR004516">
    <property type="entry name" value="HisRS/HisZ"/>
</dbReference>
<comment type="miscellaneous">
    <text evidence="9">This function is generally fulfilled by the C-terminal part of HisG, which is missing in some bacteria such as this one.</text>
</comment>
<comment type="pathway">
    <text evidence="2 9">Amino-acid biosynthesis; L-histidine biosynthesis; L-histidine from 5-phospho-alpha-D-ribose 1-diphosphate: step 1/9.</text>
</comment>
<keyword evidence="12" id="KW-0328">Glycosyltransferase</keyword>
<accession>A0A9D0ZU99</accession>
<dbReference type="GO" id="GO:0140096">
    <property type="term" value="F:catalytic activity, acting on a protein"/>
    <property type="evidence" value="ECO:0007669"/>
    <property type="project" value="UniProtKB-ARBA"/>
</dbReference>
<dbReference type="GO" id="GO:0004821">
    <property type="term" value="F:histidine-tRNA ligase activity"/>
    <property type="evidence" value="ECO:0007669"/>
    <property type="project" value="TreeGrafter"/>
</dbReference>
<reference evidence="12" key="2">
    <citation type="journal article" date="2021" name="PeerJ">
        <title>Extensive microbial diversity within the chicken gut microbiome revealed by metagenomics and culture.</title>
        <authorList>
            <person name="Gilroy R."/>
            <person name="Ravi A."/>
            <person name="Getino M."/>
            <person name="Pursley I."/>
            <person name="Horton D.L."/>
            <person name="Alikhan N.F."/>
            <person name="Baker D."/>
            <person name="Gharbi K."/>
            <person name="Hall N."/>
            <person name="Watson M."/>
            <person name="Adriaenssens E.M."/>
            <person name="Foster-Nyarko E."/>
            <person name="Jarju S."/>
            <person name="Secka A."/>
            <person name="Antonio M."/>
            <person name="Oren A."/>
            <person name="Chaudhuri R.R."/>
            <person name="La Ragione R."/>
            <person name="Hildebrand F."/>
            <person name="Pallen M.J."/>
        </authorList>
    </citation>
    <scope>NUCLEOTIDE SEQUENCE</scope>
    <source>
        <strain evidence="12">ChiSjej3B21-11622</strain>
    </source>
</reference>
<dbReference type="Proteomes" id="UP000886886">
    <property type="component" value="Unassembled WGS sequence"/>
</dbReference>
<evidence type="ECO:0000313" key="13">
    <source>
        <dbReference type="Proteomes" id="UP000886886"/>
    </source>
</evidence>
<dbReference type="AlphaFoldDB" id="A0A9D0ZU99"/>
<evidence type="ECO:0000313" key="12">
    <source>
        <dbReference type="EMBL" id="HIQ95924.1"/>
    </source>
</evidence>
<comment type="subunit">
    <text evidence="9">Heteromultimer composed of HisG and HisZ subunits.</text>
</comment>
<reference evidence="12" key="1">
    <citation type="submission" date="2020-10" db="EMBL/GenBank/DDBJ databases">
        <authorList>
            <person name="Gilroy R."/>
        </authorList>
    </citation>
    <scope>NUCLEOTIDE SEQUENCE</scope>
    <source>
        <strain evidence="12">ChiSjej3B21-11622</strain>
    </source>
</reference>
<dbReference type="Pfam" id="PF13393">
    <property type="entry name" value="tRNA-synt_His"/>
    <property type="match status" value="1"/>
</dbReference>
<keyword evidence="6 9" id="KW-0028">Amino-acid biosynthesis</keyword>
<dbReference type="GO" id="GO:0006427">
    <property type="term" value="P:histidyl-tRNA aminoacylation"/>
    <property type="evidence" value="ECO:0007669"/>
    <property type="project" value="TreeGrafter"/>
</dbReference>
<feature type="domain" description="Aminoacyl-transfer RNA synthetases class-II family profile" evidence="11">
    <location>
        <begin position="1"/>
        <end position="332"/>
    </location>
</feature>
<evidence type="ECO:0000256" key="7">
    <source>
        <dbReference type="ARBA" id="ARBA00023102"/>
    </source>
</evidence>
<comment type="function">
    <text evidence="8 9">Required for the first step of histidine biosynthesis. May allow the feedback regulation of ATP phosphoribosyltransferase activity by histidine.</text>
</comment>
<dbReference type="InterPro" id="IPR041715">
    <property type="entry name" value="HisRS-like_core"/>
</dbReference>
<gene>
    <name evidence="9 12" type="primary">hisZ</name>
    <name evidence="12" type="ORF">IAB26_05110</name>
</gene>
<evidence type="ECO:0000256" key="10">
    <source>
        <dbReference type="PIRSR" id="PIRSR001549-1"/>
    </source>
</evidence>
<keyword evidence="7 9" id="KW-0368">Histidine biosynthesis</keyword>
<dbReference type="GO" id="GO:0005737">
    <property type="term" value="C:cytoplasm"/>
    <property type="evidence" value="ECO:0007669"/>
    <property type="project" value="UniProtKB-SubCell"/>
</dbReference>
<feature type="binding site" evidence="10">
    <location>
        <position position="125"/>
    </location>
    <ligand>
        <name>L-histidine</name>
        <dbReference type="ChEBI" id="CHEBI:57595"/>
    </ligand>
</feature>
<evidence type="ECO:0000256" key="5">
    <source>
        <dbReference type="ARBA" id="ARBA00022490"/>
    </source>
</evidence>
<dbReference type="PIRSF" id="PIRSF001549">
    <property type="entry name" value="His-tRNA_synth"/>
    <property type="match status" value="1"/>
</dbReference>
<evidence type="ECO:0000256" key="8">
    <source>
        <dbReference type="ARBA" id="ARBA00025246"/>
    </source>
</evidence>
<dbReference type="InterPro" id="IPR004517">
    <property type="entry name" value="HisZ"/>
</dbReference>
<evidence type="ECO:0000259" key="11">
    <source>
        <dbReference type="PROSITE" id="PS50862"/>
    </source>
</evidence>
<dbReference type="Gene3D" id="3.30.930.10">
    <property type="entry name" value="Bira Bifunctional Protein, Domain 2"/>
    <property type="match status" value="1"/>
</dbReference>
<dbReference type="PANTHER" id="PTHR43707">
    <property type="entry name" value="HISTIDYL-TRNA SYNTHETASE"/>
    <property type="match status" value="1"/>
</dbReference>
<keyword evidence="12" id="KW-0808">Transferase</keyword>
<dbReference type="GO" id="GO:0016757">
    <property type="term" value="F:glycosyltransferase activity"/>
    <property type="evidence" value="ECO:0007669"/>
    <property type="project" value="UniProtKB-KW"/>
</dbReference>
<comment type="subcellular location">
    <subcellularLocation>
        <location evidence="1 9">Cytoplasm</location>
    </subcellularLocation>
</comment>
<dbReference type="InterPro" id="IPR045864">
    <property type="entry name" value="aa-tRNA-synth_II/BPL/LPL"/>
</dbReference>
<keyword evidence="5 9" id="KW-0963">Cytoplasm</keyword>
<dbReference type="CDD" id="cd00773">
    <property type="entry name" value="HisRS-like_core"/>
    <property type="match status" value="1"/>
</dbReference>
<feature type="binding site" evidence="10">
    <location>
        <begin position="274"/>
        <end position="275"/>
    </location>
    <ligand>
        <name>L-histidine</name>
        <dbReference type="ChEBI" id="CHEBI:57595"/>
    </ligand>
</feature>
<evidence type="ECO:0000256" key="3">
    <source>
        <dbReference type="ARBA" id="ARBA00005539"/>
    </source>
</evidence>
<dbReference type="EMBL" id="DVFT01000077">
    <property type="protein sequence ID" value="HIQ95924.1"/>
    <property type="molecule type" value="Genomic_DNA"/>
</dbReference>
<dbReference type="HAMAP" id="MF_00125">
    <property type="entry name" value="HisZ"/>
    <property type="match status" value="1"/>
</dbReference>
<evidence type="ECO:0000256" key="9">
    <source>
        <dbReference type="HAMAP-Rule" id="MF_00125"/>
    </source>
</evidence>
<sequence length="399" mass="45205">MQDRLLHTPEGVRDIYHGEYAKKQVLENRLHKVFRLYGYQDMETPTFEFFDVFGKEVGTTPSNELYKFFDREGNTLVLRPDFTPSIARAASKYFADETMPLRISYAGNTFINHSSYRGKLRESTQMGGELLGEESVEADAEMIALTIELLLEAGLKEFQVSVGHAAFFRGFAKEAGLTADQEIELKNLISMKNMFGVEEYLSNLSISEEHRRILASLTNMLGGREILEQAAAWKGSQKASEAVSRLLGIYEVLKLYGLEHYVSFDLGMLSNYDYYTGIIFRGYTYGTGDAVVKGGRYDSLLSHFGKGVPAIGFAVYLDELLLALSRQKIELPVESGPTLLLYEKKDQKEAFLEASNLRRQGCSVILMEKKKEMDDYQDYAKRNGFYAVRLFQKSDSLAM</sequence>
<dbReference type="GO" id="GO:0000105">
    <property type="term" value="P:L-histidine biosynthetic process"/>
    <property type="evidence" value="ECO:0007669"/>
    <property type="project" value="UniProtKB-UniRule"/>
</dbReference>
<protein>
    <recommendedName>
        <fullName evidence="4 9">ATP phosphoribosyltransferase regulatory subunit</fullName>
    </recommendedName>
</protein>